<dbReference type="Pfam" id="PF13579">
    <property type="entry name" value="Glyco_trans_4_4"/>
    <property type="match status" value="1"/>
</dbReference>
<evidence type="ECO:0000259" key="1">
    <source>
        <dbReference type="Pfam" id="PF13579"/>
    </source>
</evidence>
<comment type="caution">
    <text evidence="2">The sequence shown here is derived from an EMBL/GenBank/DDBJ whole genome shotgun (WGS) entry which is preliminary data.</text>
</comment>
<dbReference type="Proteomes" id="UP000469734">
    <property type="component" value="Unassembled WGS sequence"/>
</dbReference>
<protein>
    <submittedName>
        <fullName evidence="2">Glycosyltransferase</fullName>
    </submittedName>
</protein>
<dbReference type="GO" id="GO:0016757">
    <property type="term" value="F:glycosyltransferase activity"/>
    <property type="evidence" value="ECO:0007669"/>
    <property type="project" value="UniProtKB-ARBA"/>
</dbReference>
<organism evidence="2 3">
    <name type="scientific">Duganella margarita</name>
    <dbReference type="NCBI Taxonomy" id="2692170"/>
    <lineage>
        <taxon>Bacteria</taxon>
        <taxon>Pseudomonadati</taxon>
        <taxon>Pseudomonadota</taxon>
        <taxon>Betaproteobacteria</taxon>
        <taxon>Burkholderiales</taxon>
        <taxon>Oxalobacteraceae</taxon>
        <taxon>Telluria group</taxon>
        <taxon>Duganella</taxon>
    </lineage>
</organism>
<dbReference type="Gene3D" id="3.40.50.2000">
    <property type="entry name" value="Glycogen Phosphorylase B"/>
    <property type="match status" value="1"/>
</dbReference>
<gene>
    <name evidence="2" type="ORF">GTP56_27140</name>
</gene>
<evidence type="ECO:0000313" key="3">
    <source>
        <dbReference type="Proteomes" id="UP000469734"/>
    </source>
</evidence>
<dbReference type="RefSeq" id="WP_161052411.1">
    <property type="nucleotide sequence ID" value="NZ_WWCR01000051.1"/>
</dbReference>
<dbReference type="InterPro" id="IPR028098">
    <property type="entry name" value="Glyco_trans_4-like_N"/>
</dbReference>
<keyword evidence="2" id="KW-0808">Transferase</keyword>
<dbReference type="AlphaFoldDB" id="A0A7X4H6V0"/>
<dbReference type="EMBL" id="WWCR01000051">
    <property type="protein sequence ID" value="MYM75845.1"/>
    <property type="molecule type" value="Genomic_DNA"/>
</dbReference>
<accession>A0A7X4H6V0</accession>
<feature type="domain" description="Glycosyltransferase subfamily 4-like N-terminal" evidence="1">
    <location>
        <begin position="24"/>
        <end position="203"/>
    </location>
</feature>
<dbReference type="SUPFAM" id="SSF53756">
    <property type="entry name" value="UDP-Glycosyltransferase/glycogen phosphorylase"/>
    <property type="match status" value="1"/>
</dbReference>
<name>A0A7X4H6V0_9BURK</name>
<evidence type="ECO:0000313" key="2">
    <source>
        <dbReference type="EMBL" id="MYM75845.1"/>
    </source>
</evidence>
<proteinExistence type="predicted"/>
<sequence>MVKRVLMIAYHYPPMRGGSGIHRTLAFTQYLPQLGWQPLVLSVSPNAYPDYSRADAVQQVAVHRSFALDTARQLAIAGRYPSLLAQPDRWISWWLSAVPTGLRLIRQYQPQFIWSSYPIATAHLIGLTLHRLTGIPWIADQRDPMIDTDYPPDPRRRRIHRWIEQQAMQRGAAVICTTPGAVRDLSHRFPHADSRRIALIENGYDEVSFVGAEIAALPAASSPAPFRLLHSGVIYPSERDPGALFAALARLLAQGDIQPATFRLVLRATGHDAYLQTLIARHPHLAQIIELAPPLPYHEALAEMLTADGLLLLQAENCNGQIPAKLYEYLRARRPLLGLTHPDGDTAGLLRRAGIHTTARLDCADDIATALRHFLRLCRQRQAPTAPPALIARHSRAARTRELAALLDRLHHKDRL</sequence>
<reference evidence="2 3" key="1">
    <citation type="submission" date="2019-12" db="EMBL/GenBank/DDBJ databases">
        <title>Novel species isolated from a subtropical stream in China.</title>
        <authorList>
            <person name="Lu H."/>
        </authorList>
    </citation>
    <scope>NUCLEOTIDE SEQUENCE [LARGE SCALE GENOMIC DNA]</scope>
    <source>
        <strain evidence="2 3">FT134W</strain>
    </source>
</reference>